<keyword evidence="2" id="KW-1185">Reference proteome</keyword>
<dbReference type="AlphaFoldDB" id="A0AAE7BFU7"/>
<protein>
    <submittedName>
        <fullName evidence="1">Uncharacterized protein</fullName>
    </submittedName>
</protein>
<accession>A0AAE7BFU7</accession>
<proteinExistence type="predicted"/>
<organism evidence="1 2">
    <name type="scientific">Arcobacter defluvii</name>
    <dbReference type="NCBI Taxonomy" id="873191"/>
    <lineage>
        <taxon>Bacteria</taxon>
        <taxon>Pseudomonadati</taxon>
        <taxon>Campylobacterota</taxon>
        <taxon>Epsilonproteobacteria</taxon>
        <taxon>Campylobacterales</taxon>
        <taxon>Arcobacteraceae</taxon>
        <taxon>Arcobacter</taxon>
    </lineage>
</organism>
<dbReference type="KEGG" id="adz:ADFLV_2775"/>
<name>A0AAE7BFU7_9BACT</name>
<evidence type="ECO:0000313" key="1">
    <source>
        <dbReference type="EMBL" id="QKF78745.1"/>
    </source>
</evidence>
<dbReference type="Proteomes" id="UP000503313">
    <property type="component" value="Chromosome"/>
</dbReference>
<evidence type="ECO:0000313" key="2">
    <source>
        <dbReference type="Proteomes" id="UP000503313"/>
    </source>
</evidence>
<dbReference type="EMBL" id="CP053835">
    <property type="protein sequence ID" value="QKF78745.1"/>
    <property type="molecule type" value="Genomic_DNA"/>
</dbReference>
<sequence length="341" mass="40590">MFRSFDGKFKMKNNFLPEKFISAHDLCFFIHDLLVNTLVSGENQDIFDYEFSLDEKITNNLENDEDILLFLHENKFYKHRDKVLKTIILPALLSDTLHCIYEALNSSKKAKLNITYMLIRKPIQESLYLLESMLISETEFGKSIANNPLELRPSITMKKTGIKGHEERINIVLDKLELTSLFSFSYLANLRYNKRCEDNFDGICNHAMHLFTEHDAIKTDKFNINFIFSDDNSKLTQWAYLYSRLPYILLYIYYIVEYLMEEICPTEKWYIEEMELRIFAHFILWFEDLDEVYYSDELLKIIEFSRNKLNTFCINNLKKPFDKLIIENIANNGISDYKDNK</sequence>
<gene>
    <name evidence="1" type="ORF">ADFLV_2775</name>
</gene>
<reference evidence="1 2" key="1">
    <citation type="submission" date="2020-05" db="EMBL/GenBank/DDBJ databases">
        <title>Complete genome sequencing of Campylobacter and Arcobacter type strains.</title>
        <authorList>
            <person name="Miller W.G."/>
            <person name="Yee E."/>
        </authorList>
    </citation>
    <scope>NUCLEOTIDE SEQUENCE [LARGE SCALE GENOMIC DNA]</scope>
    <source>
        <strain evidence="1 2">LMG 25694</strain>
    </source>
</reference>